<dbReference type="Proteomes" id="UP000220251">
    <property type="component" value="Unassembled WGS sequence"/>
</dbReference>
<dbReference type="GO" id="GO:0036503">
    <property type="term" value="P:ERAD pathway"/>
    <property type="evidence" value="ECO:0007669"/>
    <property type="project" value="TreeGrafter"/>
</dbReference>
<evidence type="ECO:0000313" key="2">
    <source>
        <dbReference type="Proteomes" id="UP000220251"/>
    </source>
</evidence>
<dbReference type="InterPro" id="IPR006597">
    <property type="entry name" value="Sel1-like"/>
</dbReference>
<dbReference type="AlphaFoldDB" id="A0A0H5DS79"/>
<dbReference type="InterPro" id="IPR011990">
    <property type="entry name" value="TPR-like_helical_dom_sf"/>
</dbReference>
<dbReference type="Pfam" id="PF08238">
    <property type="entry name" value="Sel1"/>
    <property type="match status" value="3"/>
</dbReference>
<keyword evidence="2" id="KW-1185">Reference proteome</keyword>
<dbReference type="PANTHER" id="PTHR11102">
    <property type="entry name" value="SEL-1-LIKE PROTEIN"/>
    <property type="match status" value="1"/>
</dbReference>
<proteinExistence type="predicted"/>
<accession>A0A0H5DS79</accession>
<dbReference type="SMART" id="SM00671">
    <property type="entry name" value="SEL1"/>
    <property type="match status" value="2"/>
</dbReference>
<dbReference type="RefSeq" id="WP_239414412.1">
    <property type="nucleotide sequence ID" value="NZ_CWGJ01000012.1"/>
</dbReference>
<gene>
    <name evidence="1" type="ORF">ELAC_1243</name>
</gene>
<reference evidence="2" key="1">
    <citation type="submission" date="2015-06" db="EMBL/GenBank/DDBJ databases">
        <authorList>
            <person name="Bertelli C."/>
        </authorList>
    </citation>
    <scope>NUCLEOTIDE SEQUENCE [LARGE SCALE GENOMIC DNA]</scope>
    <source>
        <strain evidence="2">CRIB-30</strain>
    </source>
</reference>
<protein>
    <submittedName>
        <fullName evidence="1">Uncharacterized protein</fullName>
    </submittedName>
</protein>
<dbReference type="PANTHER" id="PTHR11102:SF147">
    <property type="entry name" value="SEL1L ADAPTOR SUBUNIT OF ERAD E3 UBIQUITIN LIGASE"/>
    <property type="match status" value="1"/>
</dbReference>
<organism evidence="1 2">
    <name type="scientific">Estrella lausannensis</name>
    <dbReference type="NCBI Taxonomy" id="483423"/>
    <lineage>
        <taxon>Bacteria</taxon>
        <taxon>Pseudomonadati</taxon>
        <taxon>Chlamydiota</taxon>
        <taxon>Chlamydiia</taxon>
        <taxon>Parachlamydiales</taxon>
        <taxon>Candidatus Criblamydiaceae</taxon>
        <taxon>Estrella</taxon>
    </lineage>
</organism>
<dbReference type="SUPFAM" id="SSF81901">
    <property type="entry name" value="HCP-like"/>
    <property type="match status" value="1"/>
</dbReference>
<dbReference type="InterPro" id="IPR050767">
    <property type="entry name" value="Sel1_AlgK"/>
</dbReference>
<evidence type="ECO:0000313" key="1">
    <source>
        <dbReference type="EMBL" id="CRX38584.1"/>
    </source>
</evidence>
<dbReference type="Gene3D" id="1.25.40.10">
    <property type="entry name" value="Tetratricopeptide repeat domain"/>
    <property type="match status" value="1"/>
</dbReference>
<dbReference type="EMBL" id="CWGJ01000012">
    <property type="protein sequence ID" value="CRX38584.1"/>
    <property type="molecule type" value="Genomic_DNA"/>
</dbReference>
<name>A0A0H5DS79_9BACT</name>
<sequence>MKLTGDEVETNVEEAIHYLQLSADQDYPSALHALALRYAAGEGVPMDKKKAYELYKKAADGAGHAKSFVQLGGMLEAGDGVECDIVKALDYYVLAHKKGAPIQNTLESVMKVEMAKGGYDI</sequence>